<evidence type="ECO:0000313" key="3">
    <source>
        <dbReference type="Proteomes" id="UP000323560"/>
    </source>
</evidence>
<proteinExistence type="predicted"/>
<sequence>MRLMPALLRSFPLFVLATGSCNALAAEAVPSGLSDKKPFAAFTHPFDVSLSQAASADPRQGAALMHSLEHQRVSVAAKQMAAGFGAAPLPDENIEGPRDATQSDVYLKPDFFSNKVGTIDDAAAENHADQHRKGAGTVAGGLALAVPLSQ</sequence>
<evidence type="ECO:0008006" key="4">
    <source>
        <dbReference type="Google" id="ProtNLM"/>
    </source>
</evidence>
<name>A0AAP9ERN3_GLUTH</name>
<organism evidence="2 3">
    <name type="scientific">Gluconobacter thailandicus</name>
    <dbReference type="NCBI Taxonomy" id="257438"/>
    <lineage>
        <taxon>Bacteria</taxon>
        <taxon>Pseudomonadati</taxon>
        <taxon>Pseudomonadota</taxon>
        <taxon>Alphaproteobacteria</taxon>
        <taxon>Acetobacterales</taxon>
        <taxon>Acetobacteraceae</taxon>
        <taxon>Gluconobacter</taxon>
    </lineage>
</organism>
<dbReference type="Proteomes" id="UP000323560">
    <property type="component" value="Chromosome"/>
</dbReference>
<protein>
    <recommendedName>
        <fullName evidence="4">DUF4142 domain-containing protein</fullName>
    </recommendedName>
</protein>
<reference evidence="2 3" key="1">
    <citation type="submission" date="2019-08" db="EMBL/GenBank/DDBJ databases">
        <title>Gluconobacter frateurii HD924 genome.</title>
        <authorList>
            <person name="Liu Y."/>
            <person name="Zhang P."/>
        </authorList>
    </citation>
    <scope>NUCLEOTIDE SEQUENCE [LARGE SCALE GENOMIC DNA]</scope>
    <source>
        <strain evidence="2 3">HD924</strain>
    </source>
</reference>
<dbReference type="RefSeq" id="WP_007284123.1">
    <property type="nucleotide sequence ID" value="NZ_CP043043.1"/>
</dbReference>
<gene>
    <name evidence="2" type="ORF">FXF46_03370</name>
</gene>
<dbReference type="AlphaFoldDB" id="A0AAP9ERN3"/>
<evidence type="ECO:0000313" key="2">
    <source>
        <dbReference type="EMBL" id="QEH95397.1"/>
    </source>
</evidence>
<feature type="chain" id="PRO_5043013013" description="DUF4142 domain-containing protein" evidence="1">
    <location>
        <begin position="26"/>
        <end position="150"/>
    </location>
</feature>
<dbReference type="EMBL" id="CP043043">
    <property type="protein sequence ID" value="QEH95397.1"/>
    <property type="molecule type" value="Genomic_DNA"/>
</dbReference>
<dbReference type="KEGG" id="gti:FXF46_03370"/>
<dbReference type="PROSITE" id="PS51257">
    <property type="entry name" value="PROKAR_LIPOPROTEIN"/>
    <property type="match status" value="1"/>
</dbReference>
<feature type="signal peptide" evidence="1">
    <location>
        <begin position="1"/>
        <end position="25"/>
    </location>
</feature>
<evidence type="ECO:0000256" key="1">
    <source>
        <dbReference type="SAM" id="SignalP"/>
    </source>
</evidence>
<accession>A0AAP9ERN3</accession>
<keyword evidence="1" id="KW-0732">Signal</keyword>